<evidence type="ECO:0000313" key="1">
    <source>
        <dbReference type="EMBL" id="RLN13108.1"/>
    </source>
</evidence>
<gene>
    <name evidence="1" type="ORF">C2845_PM09G13320</name>
</gene>
<accession>A0A3L6S3X8</accession>
<dbReference type="Proteomes" id="UP000275267">
    <property type="component" value="Unassembled WGS sequence"/>
</dbReference>
<comment type="caution">
    <text evidence="1">The sequence shown here is derived from an EMBL/GenBank/DDBJ whole genome shotgun (WGS) entry which is preliminary data.</text>
</comment>
<dbReference type="EMBL" id="PQIB02000006">
    <property type="protein sequence ID" value="RLN13108.1"/>
    <property type="molecule type" value="Genomic_DNA"/>
</dbReference>
<dbReference type="AlphaFoldDB" id="A0A3L6S3X8"/>
<sequence length="456" mass="48569">MLGTGSARAGVGVGVPGGVAGGAGVRGVAGCGGIGEEVIAVEVVARERAAAEIAGAGVGGDSGTRCGGAAYSPSSLEVDVLDSEVFVRRCRAVVHCLVPCPSSPFVKHYVARRAHTLCLRVENAVDLRALRVADEHPWSAPVVELADVAKLLGEREAAEDPQVGDRRLAPMPSLVRCPAIEGLGGRAVEDVDSCHHRLSPEDSRHPHLFEEGPNHPHSRLVAPLDDAVLLRAVQREVVALNALISSVRREFSRREFAVVVGAQHTQLAAAFRLRSSLHAPDGVRSLSLAAEDRHPHVAGEVVDEQQEVTSSSQCGRCHRATQVPMHELEPLLGSEARLLGKGEPPLLRHHADVAELLHVVEAWQASHHLLGTEPLHLLGTEPLQGLEVKVPEALVPLPRLVIPVSGEAERLCHLQLKDVESIRASSYLGKTATMAIPNPHDSVLDRHARTVLIQLS</sequence>
<proteinExistence type="predicted"/>
<reference evidence="2" key="1">
    <citation type="journal article" date="2019" name="Nat. Commun.">
        <title>The genome of broomcorn millet.</title>
        <authorList>
            <person name="Zou C."/>
            <person name="Miki D."/>
            <person name="Li D."/>
            <person name="Tang Q."/>
            <person name="Xiao L."/>
            <person name="Rajput S."/>
            <person name="Deng P."/>
            <person name="Jia W."/>
            <person name="Huang R."/>
            <person name="Zhang M."/>
            <person name="Sun Y."/>
            <person name="Hu J."/>
            <person name="Fu X."/>
            <person name="Schnable P.S."/>
            <person name="Li F."/>
            <person name="Zhang H."/>
            <person name="Feng B."/>
            <person name="Zhu X."/>
            <person name="Liu R."/>
            <person name="Schnable J.C."/>
            <person name="Zhu J.-K."/>
            <person name="Zhang H."/>
        </authorList>
    </citation>
    <scope>NUCLEOTIDE SEQUENCE [LARGE SCALE GENOMIC DNA]</scope>
</reference>
<evidence type="ECO:0000313" key="2">
    <source>
        <dbReference type="Proteomes" id="UP000275267"/>
    </source>
</evidence>
<organism evidence="1 2">
    <name type="scientific">Panicum miliaceum</name>
    <name type="common">Proso millet</name>
    <name type="synonym">Broomcorn millet</name>
    <dbReference type="NCBI Taxonomy" id="4540"/>
    <lineage>
        <taxon>Eukaryota</taxon>
        <taxon>Viridiplantae</taxon>
        <taxon>Streptophyta</taxon>
        <taxon>Embryophyta</taxon>
        <taxon>Tracheophyta</taxon>
        <taxon>Spermatophyta</taxon>
        <taxon>Magnoliopsida</taxon>
        <taxon>Liliopsida</taxon>
        <taxon>Poales</taxon>
        <taxon>Poaceae</taxon>
        <taxon>PACMAD clade</taxon>
        <taxon>Panicoideae</taxon>
        <taxon>Panicodae</taxon>
        <taxon>Paniceae</taxon>
        <taxon>Panicinae</taxon>
        <taxon>Panicum</taxon>
        <taxon>Panicum sect. Panicum</taxon>
    </lineage>
</organism>
<keyword evidence="2" id="KW-1185">Reference proteome</keyword>
<dbReference type="OrthoDB" id="721016at2759"/>
<protein>
    <submittedName>
        <fullName evidence="1">Uncharacterized protein</fullName>
    </submittedName>
</protein>
<name>A0A3L6S3X8_PANMI</name>